<dbReference type="EMBL" id="CVRI01000004">
    <property type="protein sequence ID" value="CRK87221.1"/>
    <property type="molecule type" value="Genomic_DNA"/>
</dbReference>
<organism evidence="1 2">
    <name type="scientific">Clunio marinus</name>
    <dbReference type="NCBI Taxonomy" id="568069"/>
    <lineage>
        <taxon>Eukaryota</taxon>
        <taxon>Metazoa</taxon>
        <taxon>Ecdysozoa</taxon>
        <taxon>Arthropoda</taxon>
        <taxon>Hexapoda</taxon>
        <taxon>Insecta</taxon>
        <taxon>Pterygota</taxon>
        <taxon>Neoptera</taxon>
        <taxon>Endopterygota</taxon>
        <taxon>Diptera</taxon>
        <taxon>Nematocera</taxon>
        <taxon>Chironomoidea</taxon>
        <taxon>Chironomidae</taxon>
        <taxon>Clunio</taxon>
    </lineage>
</organism>
<reference evidence="1 2" key="1">
    <citation type="submission" date="2015-04" db="EMBL/GenBank/DDBJ databases">
        <authorList>
            <person name="Syromyatnikov M.Y."/>
            <person name="Popov V.N."/>
        </authorList>
    </citation>
    <scope>NUCLEOTIDE SEQUENCE [LARGE SCALE GENOMIC DNA]</scope>
</reference>
<evidence type="ECO:0000313" key="1">
    <source>
        <dbReference type="EMBL" id="CRK87221.1"/>
    </source>
</evidence>
<dbReference type="Proteomes" id="UP000183832">
    <property type="component" value="Unassembled WGS sequence"/>
</dbReference>
<accession>A0A1J1HGU5</accession>
<proteinExistence type="predicted"/>
<protein>
    <submittedName>
        <fullName evidence="1">CLUMA_CG001025, isoform A</fullName>
    </submittedName>
</protein>
<evidence type="ECO:0000313" key="2">
    <source>
        <dbReference type="Proteomes" id="UP000183832"/>
    </source>
</evidence>
<gene>
    <name evidence="1" type="ORF">CLUMA_CG001025</name>
</gene>
<keyword evidence="2" id="KW-1185">Reference proteome</keyword>
<sequence length="133" mass="15625">MKVIFRCQLMNEYQQNQLRHIISDKQPHNPFSHTTKRTNVVEINVYEHKRKGLKCGGLHVIMKLRPLTHLPINPQNNSEAHFFMLLFLTKSILKTQVKKLSLFIFESLNDKTANDLTMILANFPMVAFIKYDE</sequence>
<dbReference type="AlphaFoldDB" id="A0A1J1HGU5"/>
<name>A0A1J1HGU5_9DIPT</name>